<comment type="caution">
    <text evidence="2">The sequence shown here is derived from an EMBL/GenBank/DDBJ whole genome shotgun (WGS) entry which is preliminary data.</text>
</comment>
<keyword evidence="3" id="KW-1185">Reference proteome</keyword>
<evidence type="ECO:0000313" key="2">
    <source>
        <dbReference type="EMBL" id="VEL32299.1"/>
    </source>
</evidence>
<dbReference type="Proteomes" id="UP000784294">
    <property type="component" value="Unassembled WGS sequence"/>
</dbReference>
<protein>
    <submittedName>
        <fullName evidence="2">Uncharacterized protein</fullName>
    </submittedName>
</protein>
<reference evidence="2" key="1">
    <citation type="submission" date="2018-11" db="EMBL/GenBank/DDBJ databases">
        <authorList>
            <consortium name="Pathogen Informatics"/>
        </authorList>
    </citation>
    <scope>NUCLEOTIDE SEQUENCE</scope>
</reference>
<dbReference type="EMBL" id="CAAALY010132713">
    <property type="protein sequence ID" value="VEL32299.1"/>
    <property type="molecule type" value="Genomic_DNA"/>
</dbReference>
<feature type="compositionally biased region" description="Low complexity" evidence="1">
    <location>
        <begin position="1"/>
        <end position="15"/>
    </location>
</feature>
<sequence length="268" mass="27043">TSSVSVPTPLSASSPSPSPPSLSSPSPAKRRRRAQPTAHSGTATTNISAALVPISPATLLLSPVTMVATSCAASCANGESGMTTVSGGLLASTVKNGSSPSSTCNSSTNSSIAVASSNNENSISNTTMLMVATPACGRLSEDCSNLGLGLARIATSPIRDECALKRRSAIDHLICSPSLLTSPSTQLILSPVSCHVNSLSAQAQLIPQSLLPPAPLHTLCNVSLASTNTFIDQATPHGASIVLAPTQSSRLTSTPLGIDSVSFNLTIL</sequence>
<name>A0A3S5B377_9PLAT</name>
<feature type="non-terminal residue" evidence="2">
    <location>
        <position position="1"/>
    </location>
</feature>
<gene>
    <name evidence="2" type="ORF">PXEA_LOCUS25739</name>
</gene>
<feature type="region of interest" description="Disordered" evidence="1">
    <location>
        <begin position="1"/>
        <end position="44"/>
    </location>
</feature>
<accession>A0A3S5B377</accession>
<evidence type="ECO:0000313" key="3">
    <source>
        <dbReference type="Proteomes" id="UP000784294"/>
    </source>
</evidence>
<proteinExistence type="predicted"/>
<dbReference type="AlphaFoldDB" id="A0A3S5B377"/>
<organism evidence="2 3">
    <name type="scientific">Protopolystoma xenopodis</name>
    <dbReference type="NCBI Taxonomy" id="117903"/>
    <lineage>
        <taxon>Eukaryota</taxon>
        <taxon>Metazoa</taxon>
        <taxon>Spiralia</taxon>
        <taxon>Lophotrochozoa</taxon>
        <taxon>Platyhelminthes</taxon>
        <taxon>Monogenea</taxon>
        <taxon>Polyopisthocotylea</taxon>
        <taxon>Polystomatidea</taxon>
        <taxon>Polystomatidae</taxon>
        <taxon>Protopolystoma</taxon>
    </lineage>
</organism>
<evidence type="ECO:0000256" key="1">
    <source>
        <dbReference type="SAM" id="MobiDB-lite"/>
    </source>
</evidence>